<gene>
    <name evidence="1" type="ORF">VPFG_00122</name>
</gene>
<dbReference type="OrthoDB" id="18252at10239"/>
<protein>
    <submittedName>
        <fullName evidence="1">Uncharacterized protein</fullName>
    </submittedName>
</protein>
<name>R9TF91_9CAUD</name>
<dbReference type="RefSeq" id="YP_008125273.1">
    <property type="nucleotide sequence ID" value="NC_021529.2"/>
</dbReference>
<accession>R9TF91</accession>
<dbReference type="Proteomes" id="UP000201461">
    <property type="component" value="Segment"/>
</dbReference>
<organism evidence="1 2">
    <name type="scientific">Vibrio phage nt-1</name>
    <dbReference type="NCBI Taxonomy" id="115992"/>
    <lineage>
        <taxon>Viruses</taxon>
        <taxon>Duplodnaviria</taxon>
        <taxon>Heunggongvirae</taxon>
        <taxon>Uroviricota</taxon>
        <taxon>Caudoviricetes</taxon>
        <taxon>Pantevenvirales</taxon>
        <taxon>Straboviridae</taxon>
        <taxon>Mylasvirus</taxon>
        <taxon>Mylasvirus persius</taxon>
    </lineage>
</organism>
<dbReference type="GeneID" id="15926575"/>
<dbReference type="KEGG" id="vg:15926575"/>
<evidence type="ECO:0000313" key="2">
    <source>
        <dbReference type="Proteomes" id="UP000201461"/>
    </source>
</evidence>
<evidence type="ECO:0000313" key="1">
    <source>
        <dbReference type="EMBL" id="AGN30124.1"/>
    </source>
</evidence>
<proteinExistence type="predicted"/>
<keyword evidence="2" id="KW-1185">Reference proteome</keyword>
<reference evidence="1 2" key="1">
    <citation type="journal article" date="2014" name="Genome Biol. Evol.">
        <title>Composite Conserved Promoter-Terminator Motifs (PeSLs) that Mediate Modular Shuffling in the Diverse T4-Like Myoviruses.</title>
        <authorList>
            <person name="Comeau A.M."/>
            <person name="Arbiol C."/>
            <person name="Krisch H.M."/>
        </authorList>
    </citation>
    <scope>NUCLEOTIDE SEQUENCE [LARGE SCALE GENOMIC DNA]</scope>
</reference>
<dbReference type="EMBL" id="HQ317393">
    <property type="protein sequence ID" value="AGN30124.1"/>
    <property type="molecule type" value="Genomic_DNA"/>
</dbReference>
<sequence length="153" mass="17994">MKLVPMTVDYSEDIYTMSKYLLLNETHPDCPETKIGRFMLGRATGHTTALKQTADRLRKEGYRVLEVYYNTANLHMHRPNNKDRRIAITYSTLVQDNSNLYRGMTRDSVPDIVLCDAYSVAEQRIRGVREVMDELPYMFRHIFNKQTAFFFIQ</sequence>